<comment type="similarity">
    <text evidence="1">Belongs to the transglycosylase Slt family.</text>
</comment>
<sequence>MSLPALGQAQVMEITPTGTVILHKGAGVYAGPGLSAVSLIAPPPPSSARPSRALATRTVASGTAIAKAADRSGLSPALIQAVAWRESRLDQSAVSPKGAVGTMQLMPATARDLGVDPSDLDMNIDGGARYLSSMLRRFDGDLPLALAAYNAGPGAVERYGGVPPYRETREYVRSILDHLAGAVVSPGQYE</sequence>
<dbReference type="SUPFAM" id="SSF53955">
    <property type="entry name" value="Lysozyme-like"/>
    <property type="match status" value="1"/>
</dbReference>
<dbReference type="CDD" id="cd00254">
    <property type="entry name" value="LT-like"/>
    <property type="match status" value="1"/>
</dbReference>
<organism evidence="4 5">
    <name type="scientific">Caulobacter henricii</name>
    <dbReference type="NCBI Taxonomy" id="69395"/>
    <lineage>
        <taxon>Bacteria</taxon>
        <taxon>Pseudomonadati</taxon>
        <taxon>Pseudomonadota</taxon>
        <taxon>Alphaproteobacteria</taxon>
        <taxon>Caulobacterales</taxon>
        <taxon>Caulobacteraceae</taxon>
        <taxon>Caulobacter</taxon>
    </lineage>
</organism>
<name>A0A0P0NXS4_9CAUL</name>
<dbReference type="Proteomes" id="UP000056905">
    <property type="component" value="Chromosome"/>
</dbReference>
<accession>A0A0P0NXS4</accession>
<evidence type="ECO:0000256" key="1">
    <source>
        <dbReference type="ARBA" id="ARBA00007734"/>
    </source>
</evidence>
<reference evidence="4 5" key="1">
    <citation type="submission" date="2015-10" db="EMBL/GenBank/DDBJ databases">
        <title>Conservation of the essential genome among Caulobacter and Brevundimonas species.</title>
        <authorList>
            <person name="Scott D."/>
            <person name="Ely B."/>
        </authorList>
    </citation>
    <scope>NUCLEOTIDE SEQUENCE [LARGE SCALE GENOMIC DNA]</scope>
    <source>
        <strain evidence="4 5">CB4</strain>
    </source>
</reference>
<gene>
    <name evidence="4" type="ORF">AQ619_05600</name>
</gene>
<keyword evidence="5" id="KW-1185">Reference proteome</keyword>
<evidence type="ECO:0000313" key="5">
    <source>
        <dbReference type="Proteomes" id="UP000056905"/>
    </source>
</evidence>
<dbReference type="InterPro" id="IPR023346">
    <property type="entry name" value="Lysozyme-like_dom_sf"/>
</dbReference>
<proteinExistence type="inferred from homology"/>
<dbReference type="PANTHER" id="PTHR37423">
    <property type="entry name" value="SOLUBLE LYTIC MUREIN TRANSGLYCOSYLASE-RELATED"/>
    <property type="match status" value="1"/>
</dbReference>
<dbReference type="AlphaFoldDB" id="A0A0P0NXS4"/>
<comment type="similarity">
    <text evidence="2">Belongs to the virb1 family.</text>
</comment>
<evidence type="ECO:0000259" key="3">
    <source>
        <dbReference type="Pfam" id="PF01464"/>
    </source>
</evidence>
<dbReference type="Pfam" id="PF01464">
    <property type="entry name" value="SLT"/>
    <property type="match status" value="1"/>
</dbReference>
<evidence type="ECO:0000313" key="4">
    <source>
        <dbReference type="EMBL" id="ALL12871.1"/>
    </source>
</evidence>
<feature type="domain" description="Transglycosylase SLT" evidence="3">
    <location>
        <begin position="65"/>
        <end position="164"/>
    </location>
</feature>
<dbReference type="EMBL" id="CP013002">
    <property type="protein sequence ID" value="ALL12871.1"/>
    <property type="molecule type" value="Genomic_DNA"/>
</dbReference>
<evidence type="ECO:0000256" key="2">
    <source>
        <dbReference type="ARBA" id="ARBA00009387"/>
    </source>
</evidence>
<dbReference type="InterPro" id="IPR008258">
    <property type="entry name" value="Transglycosylase_SLT_dom_1"/>
</dbReference>
<dbReference type="PANTHER" id="PTHR37423:SF2">
    <property type="entry name" value="MEMBRANE-BOUND LYTIC MUREIN TRANSGLYCOSYLASE C"/>
    <property type="match status" value="1"/>
</dbReference>
<dbReference type="KEGG" id="chq:AQ619_05600"/>
<dbReference type="RefSeq" id="WP_062145313.1">
    <property type="nucleotide sequence ID" value="NZ_CP013002.1"/>
</dbReference>
<dbReference type="STRING" id="69395.AQ619_05600"/>
<dbReference type="Gene3D" id="1.10.530.10">
    <property type="match status" value="1"/>
</dbReference>
<protein>
    <recommendedName>
        <fullName evidence="3">Transglycosylase SLT domain-containing protein</fullName>
    </recommendedName>
</protein>